<proteinExistence type="inferred from homology"/>
<dbReference type="Gene3D" id="2.20.70.140">
    <property type="match status" value="5"/>
</dbReference>
<evidence type="ECO:0000256" key="8">
    <source>
        <dbReference type="ARBA" id="ARBA00022927"/>
    </source>
</evidence>
<evidence type="ECO:0000256" key="2">
    <source>
        <dbReference type="ARBA" id="ARBA00004442"/>
    </source>
</evidence>
<dbReference type="InterPro" id="IPR008635">
    <property type="entry name" value="Coiled_stalk_dom"/>
</dbReference>
<dbReference type="Gene3D" id="6.20.50.100">
    <property type="match status" value="5"/>
</dbReference>
<dbReference type="Gene3D" id="2.150.10.10">
    <property type="entry name" value="Serralysin-like metalloprotease, C-terminal"/>
    <property type="match status" value="2"/>
</dbReference>
<keyword evidence="4" id="KW-0813">Transport</keyword>
<dbReference type="SUPFAM" id="SSF54523">
    <property type="entry name" value="Pili subunits"/>
    <property type="match status" value="1"/>
</dbReference>
<dbReference type="InterPro" id="IPR011049">
    <property type="entry name" value="Serralysin-like_metalloprot_C"/>
</dbReference>
<dbReference type="Gene3D" id="3.30.1300.30">
    <property type="entry name" value="GSPII I/J protein-like"/>
    <property type="match status" value="1"/>
</dbReference>
<sequence length="1380" mass="138727">MSGDSGTIEGLTNVDLDGADFANAGRAATEEQLSLVNDTANAGWNLTGEGADAVNIGPNGAVDFQGDQNISVAQHGVDQDGVIDITLERDLDLDSVTTGDTVLSNSGVAVGNDVTLGSTGLEIAGGPSMTTGGINAGGLVITNVAPGVDGTDAVNVDQLANLANTPITFGGDTGETERLLGERLDIVSTNGNLSTEVTDNETLEIALNDDLVLDSVTTGDSVLDTDGLTVDDGTGNRTQVGAGTIDIADANGTTTIGGNQITVGGNNPILVSGESGTIGGLTNTTFDPNNFTGGQAATEDQLSQVSTDLTAEGLNFVGDDGQMVHRDLGETLSITGGADLDELSEGNIGVIQDGEGGLLVELAKNIDLGEDGSLAIGGTTVHNNGLSIVDGPSVTVSGIDMANNRITSLAPGVDGSDAVNVDQLGEVSEVANRGWNVSANGENSQNVAPGDSVDFSDDGNVLVSNAVDANGNHTVNVALDSDLTDLDSIGLNGRDGQDGLTIVGGEGAPGVGGADGITRIIYTDEGGNEREVATMDDGLNFAGNTGDNIAKKLGETLTISGGLEGADDATGANLRVDSADGRLNIVMAQDLIDLNSITINDGPVINGDGINMADNRITNLAPGVDSADAVNVDQLGAVSEVANRGWNVSADGGDTENVAPGASVDFGNDDGNIVITRDGTDLTFDLAKNIDLGEDGSVTTGDSVLDTDGLTVDDGAGNRTQVGAGAINVADATGTTAISGNQMVVGGENPILVSGDSGTIGGLTNTTFDPDNYTPGQAATEDQLGQVYGVASMGWYVSANGEEEPTNVGPGNTVDFSSDGNVVIDREGTDLAFSLADSITLGEGDSAVTVDGENGSISTGDTVLNGGGVQVGDSVSLGDTGLVIADGPSVTIEGIHAGDRVITNVAPGEISETSTDAINGSQLWQVQDIANAGWNLSGSGENSVNIGPNGTVDFRGDANITVAQTGEDQGGVIEVALNDSITLGEGDNAITVNGENGSVTTGNTVLNGNGVQVGDNVSLDETGLVIAGGPSVTVGGINAGGMQISNVASGLGGRSIDQISGDDLRNAVNVGDLQQVAGDIGRDVAAARTEVEAGSNISVSQTTGEDGQTIYTVATEREVDFDRIDVGSVTIDQGNVDENGNTIIAGVGRGEISETSTDAVNGSQLWDVTQELGDIHTSLEGGMDFAADEGEAVNRRLGDTVAITGDENITTRTSGDGVQVTLNRDLDVDSVTAGNTTISDRGVTIADGPSMTVDGIDGGGMRITNVAPGIDANDAVNVGQMMELNQRFANEIVNVHGRISDVERNANAGTASALAASTVPQAWMPGKSMVGVGAGTYEGESAISVGVSRLSDNGRWVIQGKVTGDSQSNFGAGIGAGWHW</sequence>
<feature type="domain" description="Trimeric autotransporter adhesin YadA-like C-terminal membrane anchor" evidence="11">
    <location>
        <begin position="1320"/>
        <end position="1380"/>
    </location>
</feature>
<keyword evidence="6" id="KW-0812">Transmembrane</keyword>
<evidence type="ECO:0000256" key="5">
    <source>
        <dbReference type="ARBA" id="ARBA00022452"/>
    </source>
</evidence>
<keyword evidence="8" id="KW-0653">Protein transport</keyword>
<evidence type="ECO:0000256" key="1">
    <source>
        <dbReference type="ARBA" id="ARBA00004241"/>
    </source>
</evidence>
<keyword evidence="9" id="KW-0472">Membrane</keyword>
<dbReference type="Proteomes" id="UP001165542">
    <property type="component" value="Unassembled WGS sequence"/>
</dbReference>
<dbReference type="Pfam" id="PF03895">
    <property type="entry name" value="YadA_anchor"/>
    <property type="match status" value="1"/>
</dbReference>
<protein>
    <submittedName>
        <fullName evidence="13">YadA-like family protein</fullName>
    </submittedName>
</protein>
<keyword evidence="14" id="KW-1185">Reference proteome</keyword>
<reference evidence="13" key="1">
    <citation type="submission" date="2021-11" db="EMBL/GenBank/DDBJ databases">
        <title>Halomonas sp., isolated from a coastal aquaculture zone in Dongshan Bay.</title>
        <authorList>
            <person name="Lin W."/>
        </authorList>
    </citation>
    <scope>NUCLEOTIDE SEQUENCE</scope>
    <source>
        <strain evidence="13">Yzlin-01</strain>
    </source>
</reference>
<keyword evidence="10" id="KW-0998">Cell outer membrane</keyword>
<comment type="similarity">
    <text evidence="3">Belongs to the autotransporter-2 (AT-2) (TC 1.B.40) family.</text>
</comment>
<evidence type="ECO:0000259" key="12">
    <source>
        <dbReference type="Pfam" id="PF05662"/>
    </source>
</evidence>
<accession>A0ABT2EHI4</accession>
<keyword evidence="7" id="KW-0732">Signal</keyword>
<evidence type="ECO:0000313" key="13">
    <source>
        <dbReference type="EMBL" id="MCS2611087.1"/>
    </source>
</evidence>
<dbReference type="EMBL" id="JAJISC010000010">
    <property type="protein sequence ID" value="MCS2611087.1"/>
    <property type="molecule type" value="Genomic_DNA"/>
</dbReference>
<feature type="domain" description="Trimeric autotransporter adhesin YadA-like stalk" evidence="12">
    <location>
        <begin position="141"/>
        <end position="164"/>
    </location>
</feature>
<feature type="domain" description="Trimeric autotransporter adhesin YadA-like stalk" evidence="12">
    <location>
        <begin position="616"/>
        <end position="657"/>
    </location>
</feature>
<comment type="subcellular location">
    <subcellularLocation>
        <location evidence="2">Cell outer membrane</location>
    </subcellularLocation>
    <subcellularLocation>
        <location evidence="1">Cell surface</location>
    </subcellularLocation>
</comment>
<feature type="domain" description="Trimeric autotransporter adhesin YadA-like stalk" evidence="12">
    <location>
        <begin position="902"/>
        <end position="945"/>
    </location>
</feature>
<feature type="domain" description="Trimeric autotransporter adhesin YadA-like stalk" evidence="12">
    <location>
        <begin position="1144"/>
        <end position="1173"/>
    </location>
</feature>
<evidence type="ECO:0000256" key="4">
    <source>
        <dbReference type="ARBA" id="ARBA00022448"/>
    </source>
</evidence>
<evidence type="ECO:0000256" key="9">
    <source>
        <dbReference type="ARBA" id="ARBA00023136"/>
    </source>
</evidence>
<evidence type="ECO:0000313" key="14">
    <source>
        <dbReference type="Proteomes" id="UP001165542"/>
    </source>
</evidence>
<name>A0ABT2EHI4_9GAMM</name>
<feature type="domain" description="Trimeric autotransporter adhesin YadA-like stalk" evidence="12">
    <location>
        <begin position="405"/>
        <end position="446"/>
    </location>
</feature>
<dbReference type="SUPFAM" id="SSF101967">
    <property type="entry name" value="Adhesin YadA, collagen-binding domain"/>
    <property type="match status" value="4"/>
</dbReference>
<evidence type="ECO:0000256" key="3">
    <source>
        <dbReference type="ARBA" id="ARBA00005848"/>
    </source>
</evidence>
<dbReference type="InterPro" id="IPR005594">
    <property type="entry name" value="YadA_C"/>
</dbReference>
<evidence type="ECO:0000259" key="11">
    <source>
        <dbReference type="Pfam" id="PF03895"/>
    </source>
</evidence>
<gene>
    <name evidence="13" type="ORF">LLY24_17380</name>
</gene>
<feature type="domain" description="Trimeric autotransporter adhesin YadA-like stalk" evidence="12">
    <location>
        <begin position="1262"/>
        <end position="1298"/>
    </location>
</feature>
<dbReference type="InterPro" id="IPR045584">
    <property type="entry name" value="Pilin-like"/>
</dbReference>
<comment type="caution">
    <text evidence="13">The sequence shown here is derived from an EMBL/GenBank/DDBJ whole genome shotgun (WGS) entry which is preliminary data.</text>
</comment>
<evidence type="ECO:0000256" key="7">
    <source>
        <dbReference type="ARBA" id="ARBA00022729"/>
    </source>
</evidence>
<keyword evidence="5" id="KW-1134">Transmembrane beta strand</keyword>
<dbReference type="Pfam" id="PF05662">
    <property type="entry name" value="YadA_stalk"/>
    <property type="match status" value="6"/>
</dbReference>
<evidence type="ECO:0000256" key="10">
    <source>
        <dbReference type="ARBA" id="ARBA00023237"/>
    </source>
</evidence>
<evidence type="ECO:0000256" key="6">
    <source>
        <dbReference type="ARBA" id="ARBA00022692"/>
    </source>
</evidence>
<organism evidence="13 14">
    <name type="scientific">Halomonas dongshanensis</name>
    <dbReference type="NCBI Taxonomy" id="2890835"/>
    <lineage>
        <taxon>Bacteria</taxon>
        <taxon>Pseudomonadati</taxon>
        <taxon>Pseudomonadota</taxon>
        <taxon>Gammaproteobacteria</taxon>
        <taxon>Oceanospirillales</taxon>
        <taxon>Halomonadaceae</taxon>
        <taxon>Halomonas</taxon>
    </lineage>
</organism>